<evidence type="ECO:0000313" key="1">
    <source>
        <dbReference type="EMBL" id="MBT0728015.1"/>
    </source>
</evidence>
<accession>A0ABS5T6P3</accession>
<dbReference type="Gene3D" id="2.60.40.4150">
    <property type="entry name" value="Type VI secretion system, lipoprotein SciN"/>
    <property type="match status" value="1"/>
</dbReference>
<protein>
    <submittedName>
        <fullName evidence="1">Type VI secretion system lipoprotein TssJ</fullName>
    </submittedName>
</protein>
<dbReference type="InterPro" id="IPR017734">
    <property type="entry name" value="T6SS_SciN"/>
</dbReference>
<reference evidence="1 2" key="1">
    <citation type="submission" date="2020-04" db="EMBL/GenBank/DDBJ databases">
        <title>Genome sequencing of Rosenbergiella species.</title>
        <authorList>
            <person name="Alvarez-Perez S."/>
            <person name="Lievens B."/>
        </authorList>
    </citation>
    <scope>NUCLEOTIDE SEQUENCE [LARGE SCALE GENOMIC DNA]</scope>
    <source>
        <strain evidence="1 2">CdVSA20.1</strain>
    </source>
</reference>
<dbReference type="EMBL" id="JABBFO010000011">
    <property type="protein sequence ID" value="MBT0728015.1"/>
    <property type="molecule type" value="Genomic_DNA"/>
</dbReference>
<organism evidence="1 2">
    <name type="scientific">Rosenbergiella australiborealis</name>
    <dbReference type="NCBI Taxonomy" id="1544696"/>
    <lineage>
        <taxon>Bacteria</taxon>
        <taxon>Pseudomonadati</taxon>
        <taxon>Pseudomonadota</taxon>
        <taxon>Gammaproteobacteria</taxon>
        <taxon>Enterobacterales</taxon>
        <taxon>Erwiniaceae</taxon>
        <taxon>Rosenbergiella</taxon>
    </lineage>
</organism>
<dbReference type="RefSeq" id="WP_214215209.1">
    <property type="nucleotide sequence ID" value="NZ_JABBFO010000011.1"/>
</dbReference>
<gene>
    <name evidence="1" type="primary">tssJ</name>
    <name evidence="1" type="ORF">HGT73_11630</name>
</gene>
<sequence length="161" mass="17963">MPLIYLYTLFCAVLISGCTIKPTTRSDVNVTLSAASNINKNKQGHPSPVQLFIYAVNNRDNFSAENPLTLIASPQTTTSGDYQRIADIIIQPGEEKSLSLPLQPGTNTFAFVVAYREMVANQWLLLRDIDNSPRFIWQTPFTSPLPAQQIRLRDSSITFAE</sequence>
<keyword evidence="1" id="KW-0449">Lipoprotein</keyword>
<proteinExistence type="predicted"/>
<dbReference type="InterPro" id="IPR038706">
    <property type="entry name" value="Type_VI_SciN-like_sf"/>
</dbReference>
<dbReference type="PANTHER" id="PTHR37625:SF4">
    <property type="entry name" value="OUTER MEMBRANE LIPOPROTEIN"/>
    <property type="match status" value="1"/>
</dbReference>
<dbReference type="PANTHER" id="PTHR37625">
    <property type="entry name" value="OUTER MEMBRANE LIPOPROTEIN-RELATED"/>
    <property type="match status" value="1"/>
</dbReference>
<dbReference type="Pfam" id="PF12790">
    <property type="entry name" value="T6SS-SciN"/>
    <property type="match status" value="1"/>
</dbReference>
<dbReference type="Proteomes" id="UP000786875">
    <property type="component" value="Unassembled WGS sequence"/>
</dbReference>
<evidence type="ECO:0000313" key="2">
    <source>
        <dbReference type="Proteomes" id="UP000786875"/>
    </source>
</evidence>
<keyword evidence="2" id="KW-1185">Reference proteome</keyword>
<comment type="caution">
    <text evidence="1">The sequence shown here is derived from an EMBL/GenBank/DDBJ whole genome shotgun (WGS) entry which is preliminary data.</text>
</comment>
<name>A0ABS5T6P3_9GAMM</name>
<dbReference type="NCBIfam" id="TIGR03352">
    <property type="entry name" value="VI_chp_3"/>
    <property type="match status" value="1"/>
</dbReference>